<organism evidence="1 2">
    <name type="scientific">Mesoplasma corruscae</name>
    <dbReference type="NCBI Taxonomy" id="216874"/>
    <lineage>
        <taxon>Bacteria</taxon>
        <taxon>Bacillati</taxon>
        <taxon>Mycoplasmatota</taxon>
        <taxon>Mollicutes</taxon>
        <taxon>Entomoplasmatales</taxon>
        <taxon>Entomoplasmataceae</taxon>
        <taxon>Mesoplasma</taxon>
    </lineage>
</organism>
<gene>
    <name evidence="1" type="ORF">MCORR_v1c00260</name>
</gene>
<dbReference type="Proteomes" id="UP000239785">
    <property type="component" value="Unassembled WGS sequence"/>
</dbReference>
<protein>
    <submittedName>
        <fullName evidence="1">Uncharacterized protein</fullName>
    </submittedName>
</protein>
<comment type="caution">
    <text evidence="1">The sequence shown here is derived from an EMBL/GenBank/DDBJ whole genome shotgun (WGS) entry which is preliminary data.</text>
</comment>
<dbReference type="RefSeq" id="WP_104207633.1">
    <property type="nucleotide sequence ID" value="NZ_PHNF01000001.1"/>
</dbReference>
<reference evidence="1 2" key="1">
    <citation type="submission" date="2017-11" db="EMBL/GenBank/DDBJ databases">
        <title>Genome sequence of Mesoplasma corruscae ELCA-2 (ATCC 49579).</title>
        <authorList>
            <person name="Lo W.-S."/>
            <person name="Kuo C.-H."/>
        </authorList>
    </citation>
    <scope>NUCLEOTIDE SEQUENCE [LARGE SCALE GENOMIC DNA]</scope>
    <source>
        <strain evidence="1 2">ELCA-2</strain>
    </source>
</reference>
<proteinExistence type="predicted"/>
<name>A0A2S5RGH6_9MOLU</name>
<evidence type="ECO:0000313" key="1">
    <source>
        <dbReference type="EMBL" id="PPE06398.1"/>
    </source>
</evidence>
<evidence type="ECO:0000313" key="2">
    <source>
        <dbReference type="Proteomes" id="UP000239785"/>
    </source>
</evidence>
<dbReference type="AlphaFoldDB" id="A0A2S5RGH6"/>
<dbReference type="EMBL" id="PHNF01000001">
    <property type="protein sequence ID" value="PPE06398.1"/>
    <property type="molecule type" value="Genomic_DNA"/>
</dbReference>
<dbReference type="OrthoDB" id="398571at2"/>
<sequence length="196" mass="23632">MNKYMYNIEKFSDDEKYKFFKELKPVVLFAIKRAYNKFDSIPLEIEDMEYYAWEAYNDLIKIYYKRKMRKSFTSCLVDAVYWKTLNVCSKYVNNKFKIVNNCMRNASLLNDDYHLNINYHDENQTELIDNVGWNDLLDKYFSKFKTDLERRIFNEHVNGTHLTKIAKQEEISISKTKSTLQKIIIDLKEVINSKVF</sequence>
<accession>A0A2S5RGH6</accession>
<keyword evidence="2" id="KW-1185">Reference proteome</keyword>